<keyword evidence="2" id="KW-0132">Cell division</keyword>
<dbReference type="InterPro" id="IPR027417">
    <property type="entry name" value="P-loop_NTPase"/>
</dbReference>
<organism evidence="2 3">
    <name type="scientific">Shewanella salipaludis</name>
    <dbReference type="NCBI Taxonomy" id="2723052"/>
    <lineage>
        <taxon>Bacteria</taxon>
        <taxon>Pseudomonadati</taxon>
        <taxon>Pseudomonadota</taxon>
        <taxon>Gammaproteobacteria</taxon>
        <taxon>Alteromonadales</taxon>
        <taxon>Shewanellaceae</taxon>
        <taxon>Shewanella</taxon>
    </lineage>
</organism>
<keyword evidence="3" id="KW-1185">Reference proteome</keyword>
<accession>A0A972G0Q2</accession>
<gene>
    <name evidence="2" type="ORF">HC757_07615</name>
</gene>
<evidence type="ECO:0000256" key="1">
    <source>
        <dbReference type="ARBA" id="ARBA00022763"/>
    </source>
</evidence>
<keyword evidence="1" id="KW-0227">DNA damage</keyword>
<dbReference type="PANTHER" id="PTHR35369">
    <property type="entry name" value="BLR3025 PROTEIN-RELATED"/>
    <property type="match status" value="1"/>
</dbReference>
<dbReference type="PANTHER" id="PTHR35369:SF3">
    <property type="entry name" value="TRANSLESION DNA SYNTHESIS-ASSOCIATED PROTEIN IMUA"/>
    <property type="match status" value="1"/>
</dbReference>
<protein>
    <submittedName>
        <fullName evidence="2">Cell division protein</fullName>
    </submittedName>
</protein>
<comment type="caution">
    <text evidence="2">The sequence shown here is derived from an EMBL/GenBank/DDBJ whole genome shotgun (WGS) entry which is preliminary data.</text>
</comment>
<dbReference type="InterPro" id="IPR050356">
    <property type="entry name" value="SulA_CellDiv_inhibitor"/>
</dbReference>
<dbReference type="GO" id="GO:0006281">
    <property type="term" value="P:DNA repair"/>
    <property type="evidence" value="ECO:0007669"/>
    <property type="project" value="TreeGrafter"/>
</dbReference>
<keyword evidence="2" id="KW-0131">Cell cycle</keyword>
<proteinExistence type="predicted"/>
<dbReference type="Pfam" id="PF03846">
    <property type="entry name" value="SulA"/>
    <property type="match status" value="1"/>
</dbReference>
<evidence type="ECO:0000313" key="2">
    <source>
        <dbReference type="EMBL" id="NMH65039.1"/>
    </source>
</evidence>
<dbReference type="Proteomes" id="UP000737113">
    <property type="component" value="Unassembled WGS sequence"/>
</dbReference>
<dbReference type="GO" id="GO:0051782">
    <property type="term" value="P:negative regulation of cell division"/>
    <property type="evidence" value="ECO:0007669"/>
    <property type="project" value="InterPro"/>
</dbReference>
<dbReference type="Gene3D" id="3.40.50.300">
    <property type="entry name" value="P-loop containing nucleotide triphosphate hydrolases"/>
    <property type="match status" value="1"/>
</dbReference>
<dbReference type="GO" id="GO:0051301">
    <property type="term" value="P:cell division"/>
    <property type="evidence" value="ECO:0007669"/>
    <property type="project" value="UniProtKB-KW"/>
</dbReference>
<dbReference type="InterPro" id="IPR004596">
    <property type="entry name" value="Cell_div_suppressor_SulA"/>
</dbReference>
<dbReference type="EMBL" id="JAAXYH010000004">
    <property type="protein sequence ID" value="NMH65039.1"/>
    <property type="molecule type" value="Genomic_DNA"/>
</dbReference>
<dbReference type="GO" id="GO:0009432">
    <property type="term" value="P:SOS response"/>
    <property type="evidence" value="ECO:0007669"/>
    <property type="project" value="InterPro"/>
</dbReference>
<dbReference type="RefSeq" id="WP_169563729.1">
    <property type="nucleotide sequence ID" value="NZ_JAAXYH010000004.1"/>
</dbReference>
<reference evidence="2" key="1">
    <citation type="submission" date="2020-04" db="EMBL/GenBank/DDBJ databases">
        <title>Description of Shewanella salipaludis sp. nov., isolated from a salt marsh.</title>
        <authorList>
            <person name="Park S."/>
            <person name="Yoon J.-H."/>
        </authorList>
    </citation>
    <scope>NUCLEOTIDE SEQUENCE</scope>
    <source>
        <strain evidence="2">SHSM-M6</strain>
    </source>
</reference>
<evidence type="ECO:0000313" key="3">
    <source>
        <dbReference type="Proteomes" id="UP000737113"/>
    </source>
</evidence>
<dbReference type="SUPFAM" id="SSF52540">
    <property type="entry name" value="P-loop containing nucleoside triphosphate hydrolases"/>
    <property type="match status" value="1"/>
</dbReference>
<sequence length="170" mass="19036">MKHLLGNAPRHPGLWLDLDSHVQDSQQRDITTMPTQTQGRAELQQLSAQLAQLSQQGRWIVLISPPNAIGYKQLLAKAGVRMDRVLLVHAKDEVEVLWAMERALTSGTSSAVISWTQSLDARDIRRLQLVAKSARAMGIVLEEVNVHLQGEALFDNHEAFQQHQLFGPIH</sequence>
<dbReference type="AlphaFoldDB" id="A0A972G0Q2"/>
<name>A0A972G0Q2_9GAMM</name>